<dbReference type="NCBIfam" id="NF033855">
    <property type="entry name" value="tRNA_MNMC2"/>
    <property type="match status" value="1"/>
</dbReference>
<sequence>MQAEKPVIELTADGSATLFLPGLNEHYHSVKGALAESLHVYIESALRRIEKPEISLLEVGFGTGLNTFLSCLEAARRHIAIHYTTLELFPLSCQEAEALHYPDSVSPQHAALFRALHTARWDTPEEITPYFTLYKRQEDLTCCTFDRLYDVIYFDAFAPEKQPELWEESIFRNLFEHTAAGGVLTTYCAKGEVRRRLQRAGFQVERLAGPPGGKREILRGSKPII</sequence>
<reference evidence="2" key="2">
    <citation type="journal article" date="2021" name="PeerJ">
        <title>Extensive microbial diversity within the chicken gut microbiome revealed by metagenomics and culture.</title>
        <authorList>
            <person name="Gilroy R."/>
            <person name="Ravi A."/>
            <person name="Getino M."/>
            <person name="Pursley I."/>
            <person name="Horton D.L."/>
            <person name="Alikhan N.F."/>
            <person name="Baker D."/>
            <person name="Gharbi K."/>
            <person name="Hall N."/>
            <person name="Watson M."/>
            <person name="Adriaenssens E.M."/>
            <person name="Foster-Nyarko E."/>
            <person name="Jarju S."/>
            <person name="Secka A."/>
            <person name="Antonio M."/>
            <person name="Oren A."/>
            <person name="Chaudhuri R.R."/>
            <person name="La Ragione R."/>
            <person name="Hildebrand F."/>
            <person name="Pallen M.J."/>
        </authorList>
    </citation>
    <scope>NUCLEOTIDE SEQUENCE</scope>
    <source>
        <strain evidence="2">CHK158-818</strain>
    </source>
</reference>
<accession>A0A9D1M7U4</accession>
<organism evidence="2 3">
    <name type="scientific">Candidatus Gallibacteroides avistercoris</name>
    <dbReference type="NCBI Taxonomy" id="2840833"/>
    <lineage>
        <taxon>Bacteria</taxon>
        <taxon>Pseudomonadati</taxon>
        <taxon>Bacteroidota</taxon>
        <taxon>Bacteroidia</taxon>
        <taxon>Bacteroidales</taxon>
        <taxon>Bacteroidaceae</taxon>
        <taxon>Bacteroidaceae incertae sedis</taxon>
        <taxon>Candidatus Gallibacteroides</taxon>
    </lineage>
</organism>
<dbReference type="InterPro" id="IPR047785">
    <property type="entry name" value="tRNA_MNMC2"/>
</dbReference>
<protein>
    <submittedName>
        <fullName evidence="2">tRNA (5-methylaminomethyl-2-thiouridine)(34)-methyltransferase MnmD</fullName>
    </submittedName>
</protein>
<name>A0A9D1M7U4_9BACT</name>
<dbReference type="Pfam" id="PF05430">
    <property type="entry name" value="Methyltransf_30"/>
    <property type="match status" value="1"/>
</dbReference>
<evidence type="ECO:0000313" key="3">
    <source>
        <dbReference type="Proteomes" id="UP000824112"/>
    </source>
</evidence>
<comment type="caution">
    <text evidence="2">The sequence shown here is derived from an EMBL/GenBank/DDBJ whole genome shotgun (WGS) entry which is preliminary data.</text>
</comment>
<dbReference type="PANTHER" id="PTHR39963">
    <property type="entry name" value="SLL0983 PROTEIN"/>
    <property type="match status" value="1"/>
</dbReference>
<dbReference type="InterPro" id="IPR029063">
    <property type="entry name" value="SAM-dependent_MTases_sf"/>
</dbReference>
<dbReference type="InterPro" id="IPR008471">
    <property type="entry name" value="MnmC-like_methylTransf"/>
</dbReference>
<dbReference type="GO" id="GO:0004808">
    <property type="term" value="F:tRNA (5-methylaminomethyl-2-thiouridylate)(34)-methyltransferase activity"/>
    <property type="evidence" value="ECO:0007669"/>
    <property type="project" value="InterPro"/>
</dbReference>
<proteinExistence type="predicted"/>
<dbReference type="PANTHER" id="PTHR39963:SF1">
    <property type="entry name" value="MNMC-LIKE METHYLTRANSFERASE DOMAIN-CONTAINING PROTEIN"/>
    <property type="match status" value="1"/>
</dbReference>
<evidence type="ECO:0000313" key="2">
    <source>
        <dbReference type="EMBL" id="HIU55128.1"/>
    </source>
</evidence>
<dbReference type="AlphaFoldDB" id="A0A9D1M7U4"/>
<reference evidence="2" key="1">
    <citation type="submission" date="2020-10" db="EMBL/GenBank/DDBJ databases">
        <authorList>
            <person name="Gilroy R."/>
        </authorList>
    </citation>
    <scope>NUCLEOTIDE SEQUENCE</scope>
    <source>
        <strain evidence="2">CHK158-818</strain>
    </source>
</reference>
<dbReference type="Proteomes" id="UP000824112">
    <property type="component" value="Unassembled WGS sequence"/>
</dbReference>
<dbReference type="Gene3D" id="3.40.50.150">
    <property type="entry name" value="Vaccinia Virus protein VP39"/>
    <property type="match status" value="1"/>
</dbReference>
<dbReference type="GO" id="GO:0016645">
    <property type="term" value="F:oxidoreductase activity, acting on the CH-NH group of donors"/>
    <property type="evidence" value="ECO:0007669"/>
    <property type="project" value="InterPro"/>
</dbReference>
<dbReference type="SUPFAM" id="SSF53335">
    <property type="entry name" value="S-adenosyl-L-methionine-dependent methyltransferases"/>
    <property type="match status" value="1"/>
</dbReference>
<feature type="domain" description="MnmC-like methyltransferase" evidence="1">
    <location>
        <begin position="143"/>
        <end position="223"/>
    </location>
</feature>
<evidence type="ECO:0000259" key="1">
    <source>
        <dbReference type="Pfam" id="PF05430"/>
    </source>
</evidence>
<gene>
    <name evidence="2" type="primary">mnmD</name>
    <name evidence="2" type="ORF">IAB03_04880</name>
</gene>
<dbReference type="EMBL" id="DVNA01000111">
    <property type="protein sequence ID" value="HIU55128.1"/>
    <property type="molecule type" value="Genomic_DNA"/>
</dbReference>